<proteinExistence type="predicted"/>
<reference evidence="2 3" key="1">
    <citation type="journal article" date="2015" name="Proc. Natl. Acad. Sci. U.S.A.">
        <title>The resurrection genome of Boea hygrometrica: A blueprint for survival of dehydration.</title>
        <authorList>
            <person name="Xiao L."/>
            <person name="Yang G."/>
            <person name="Zhang L."/>
            <person name="Yang X."/>
            <person name="Zhao S."/>
            <person name="Ji Z."/>
            <person name="Zhou Q."/>
            <person name="Hu M."/>
            <person name="Wang Y."/>
            <person name="Chen M."/>
            <person name="Xu Y."/>
            <person name="Jin H."/>
            <person name="Xiao X."/>
            <person name="Hu G."/>
            <person name="Bao F."/>
            <person name="Hu Y."/>
            <person name="Wan P."/>
            <person name="Li L."/>
            <person name="Deng X."/>
            <person name="Kuang T."/>
            <person name="Xiang C."/>
            <person name="Zhu J.K."/>
            <person name="Oliver M.J."/>
            <person name="He Y."/>
        </authorList>
    </citation>
    <scope>NUCLEOTIDE SEQUENCE [LARGE SCALE GENOMIC DNA]</scope>
    <source>
        <strain evidence="3">cv. XS01</strain>
    </source>
</reference>
<feature type="region of interest" description="Disordered" evidence="1">
    <location>
        <begin position="107"/>
        <end position="136"/>
    </location>
</feature>
<evidence type="ECO:0000313" key="3">
    <source>
        <dbReference type="Proteomes" id="UP000250235"/>
    </source>
</evidence>
<feature type="compositionally biased region" description="Basic and acidic residues" evidence="1">
    <location>
        <begin position="14"/>
        <end position="31"/>
    </location>
</feature>
<dbReference type="Proteomes" id="UP000250235">
    <property type="component" value="Unassembled WGS sequence"/>
</dbReference>
<keyword evidence="3" id="KW-1185">Reference proteome</keyword>
<feature type="compositionally biased region" description="Basic and acidic residues" evidence="1">
    <location>
        <begin position="38"/>
        <end position="58"/>
    </location>
</feature>
<feature type="region of interest" description="Disordered" evidence="1">
    <location>
        <begin position="1"/>
        <end position="87"/>
    </location>
</feature>
<name>A0A2Z7A6Q1_9LAMI</name>
<feature type="compositionally biased region" description="Basic residues" evidence="1">
    <location>
        <begin position="59"/>
        <end position="69"/>
    </location>
</feature>
<sequence>MGPISYISPKTSRAARDRPELNLEGISRHDIAGASPGGDRHHENFTRREATHGRDKRGAPMRHLSRGNRHFTVGGGRLRQSGPRPEGILLRQPALEGLTRSAWMDSPRQIGRNKFRRSEAPAPAPAAFEERMEAAT</sequence>
<organism evidence="2 3">
    <name type="scientific">Dorcoceras hygrometricum</name>
    <dbReference type="NCBI Taxonomy" id="472368"/>
    <lineage>
        <taxon>Eukaryota</taxon>
        <taxon>Viridiplantae</taxon>
        <taxon>Streptophyta</taxon>
        <taxon>Embryophyta</taxon>
        <taxon>Tracheophyta</taxon>
        <taxon>Spermatophyta</taxon>
        <taxon>Magnoliopsida</taxon>
        <taxon>eudicotyledons</taxon>
        <taxon>Gunneridae</taxon>
        <taxon>Pentapetalae</taxon>
        <taxon>asterids</taxon>
        <taxon>lamiids</taxon>
        <taxon>Lamiales</taxon>
        <taxon>Gesneriaceae</taxon>
        <taxon>Didymocarpoideae</taxon>
        <taxon>Trichosporeae</taxon>
        <taxon>Loxocarpinae</taxon>
        <taxon>Dorcoceras</taxon>
    </lineage>
</organism>
<evidence type="ECO:0000256" key="1">
    <source>
        <dbReference type="SAM" id="MobiDB-lite"/>
    </source>
</evidence>
<accession>A0A2Z7A6Q1</accession>
<dbReference type="AlphaFoldDB" id="A0A2Z7A6Q1"/>
<dbReference type="EMBL" id="KV018499">
    <property type="protein sequence ID" value="KZV16941.1"/>
    <property type="molecule type" value="Genomic_DNA"/>
</dbReference>
<protein>
    <submittedName>
        <fullName evidence="2">Uncharacterized protein</fullName>
    </submittedName>
</protein>
<gene>
    <name evidence="2" type="ORF">F511_18862</name>
</gene>
<evidence type="ECO:0000313" key="2">
    <source>
        <dbReference type="EMBL" id="KZV16941.1"/>
    </source>
</evidence>